<reference evidence="6" key="1">
    <citation type="submission" date="2024-03" db="EMBL/GenBank/DDBJ databases">
        <title>WGS assembly of Saponaria officinalis var. Norfolk2.</title>
        <authorList>
            <person name="Jenkins J."/>
            <person name="Shu S."/>
            <person name="Grimwood J."/>
            <person name="Barry K."/>
            <person name="Goodstein D."/>
            <person name="Schmutz J."/>
            <person name="Leebens-Mack J."/>
            <person name="Osbourn A."/>
        </authorList>
    </citation>
    <scope>NUCLEOTIDE SEQUENCE [LARGE SCALE GENOMIC DNA]</scope>
    <source>
        <strain evidence="6">JIC</strain>
    </source>
</reference>
<name>A0AAW1I1E6_SAPOF</name>
<evidence type="ECO:0000313" key="6">
    <source>
        <dbReference type="EMBL" id="KAK9683137.1"/>
    </source>
</evidence>
<evidence type="ECO:0000256" key="1">
    <source>
        <dbReference type="ARBA" id="ARBA00009995"/>
    </source>
</evidence>
<protein>
    <recommendedName>
        <fullName evidence="4">2-hydroxyflavanone C-glucosyltransferase</fullName>
        <ecNumber evidence="4">2.4.1.360</ecNumber>
    </recommendedName>
    <alternativeName>
        <fullName evidence="5">UDP-glucose:2-hydroxyflavanone C-glucosyltransferase</fullName>
    </alternativeName>
</protein>
<comment type="caution">
    <text evidence="6">The sequence shown here is derived from an EMBL/GenBank/DDBJ whole genome shotgun (WGS) entry which is preliminary data.</text>
</comment>
<dbReference type="Pfam" id="PF00201">
    <property type="entry name" value="UDPGT"/>
    <property type="match status" value="1"/>
</dbReference>
<sequence length="458" mass="50189">MAHESPTPVHVLMIPYPAPSHITPLVDLARRLLNHRDNHLSITFLTTPSFSHLLHPLLSSFPPPLLQPLLLSPPPPPPPSAAATSRIRALHALVDPTLSWCGSHPSPPRVIISDFLCTWTHQLSTHLNVPRVVFYSSGAFGSAVMYSVWRGVPTNVDNVDQPCVDVVLNDLPGSPVFKWSELSVLFRSGKPGDPDWDHFRVGLANNLTTWGAVFNTFSDLEKVCVDHFMNQMGHDRVWAVGPLLQNDVAQSRGAESEDVMTWLDGKTDCSVVYVCFGSRTSLSTAESMVLRAALEYSKVDFVWCVGEWDGSGKEVDVGSNTTSPNENGFVIKGWAPQLDILKHRAVGGFVTHCGWNSVIESICSGVVMVTWPMGADQFSNAKLVVDQLGLGFRVKCDGPKGVPNPKELARLLIECVSLTRPERGRVIELGKLAITTVKNGTSASDFDQFIRRLNECSV</sequence>
<evidence type="ECO:0000313" key="7">
    <source>
        <dbReference type="Proteomes" id="UP001443914"/>
    </source>
</evidence>
<dbReference type="GO" id="GO:0016135">
    <property type="term" value="P:saponin biosynthetic process"/>
    <property type="evidence" value="ECO:0007669"/>
    <property type="project" value="UniProtKB-ARBA"/>
</dbReference>
<evidence type="ECO:0000256" key="5">
    <source>
        <dbReference type="ARBA" id="ARBA00082568"/>
    </source>
</evidence>
<comment type="catalytic activity">
    <reaction evidence="3">
        <text>a 3'-hydro-2'-hydroxy-beta-oxodihydrochalcone + UDP-alpha-D-glucose = a 3'-(beta-D-glucopyranosyl)-2'-hydroxy-beta-oxodihydrochalcone + UDP + H(+)</text>
        <dbReference type="Rhea" id="RHEA:51504"/>
        <dbReference type="ChEBI" id="CHEBI:15378"/>
        <dbReference type="ChEBI" id="CHEBI:58223"/>
        <dbReference type="ChEBI" id="CHEBI:58885"/>
        <dbReference type="ChEBI" id="CHEBI:142482"/>
        <dbReference type="ChEBI" id="CHEBI:142483"/>
        <dbReference type="EC" id="2.4.1.360"/>
    </reaction>
    <physiologicalReaction direction="left-to-right" evidence="3">
        <dbReference type="Rhea" id="RHEA:51505"/>
    </physiologicalReaction>
</comment>
<accession>A0AAW1I1E6</accession>
<dbReference type="FunFam" id="3.40.50.2000:FF:000060">
    <property type="entry name" value="Glycosyltransferase"/>
    <property type="match status" value="1"/>
</dbReference>
<dbReference type="PANTHER" id="PTHR48047">
    <property type="entry name" value="GLYCOSYLTRANSFERASE"/>
    <property type="match status" value="1"/>
</dbReference>
<keyword evidence="2" id="KW-0808">Transferase</keyword>
<dbReference type="Gene3D" id="3.40.50.2000">
    <property type="entry name" value="Glycogen Phosphorylase B"/>
    <property type="match status" value="2"/>
</dbReference>
<proteinExistence type="inferred from homology"/>
<keyword evidence="7" id="KW-1185">Reference proteome</keyword>
<dbReference type="PANTHER" id="PTHR48047:SF118">
    <property type="entry name" value="HEXOSYLTRANSFERASE-RELATED"/>
    <property type="match status" value="1"/>
</dbReference>
<dbReference type="GO" id="GO:0016104">
    <property type="term" value="P:triterpenoid biosynthetic process"/>
    <property type="evidence" value="ECO:0007669"/>
    <property type="project" value="UniProtKB-ARBA"/>
</dbReference>
<dbReference type="GO" id="GO:0035251">
    <property type="term" value="F:UDP-glucosyltransferase activity"/>
    <property type="evidence" value="ECO:0007669"/>
    <property type="project" value="TreeGrafter"/>
</dbReference>
<dbReference type="InterPro" id="IPR002213">
    <property type="entry name" value="UDP_glucos_trans"/>
</dbReference>
<comment type="similarity">
    <text evidence="1">Belongs to the UDP-glycosyltransferase family.</text>
</comment>
<evidence type="ECO:0000256" key="2">
    <source>
        <dbReference type="ARBA" id="ARBA00022679"/>
    </source>
</evidence>
<dbReference type="SUPFAM" id="SSF53756">
    <property type="entry name" value="UDP-Glycosyltransferase/glycogen phosphorylase"/>
    <property type="match status" value="1"/>
</dbReference>
<gene>
    <name evidence="6" type="ORF">RND81_10G119300</name>
</gene>
<dbReference type="CDD" id="cd03784">
    <property type="entry name" value="GT1_Gtf-like"/>
    <property type="match status" value="1"/>
</dbReference>
<evidence type="ECO:0000256" key="4">
    <source>
        <dbReference type="ARBA" id="ARBA00066896"/>
    </source>
</evidence>
<dbReference type="GO" id="GO:0120514">
    <property type="term" value="F:2-hydroxyflavanone C-glucosyltransferase activity"/>
    <property type="evidence" value="ECO:0007669"/>
    <property type="project" value="UniProtKB-EC"/>
</dbReference>
<dbReference type="EC" id="2.4.1.360" evidence="4"/>
<dbReference type="EMBL" id="JBDFQZ010000010">
    <property type="protein sequence ID" value="KAK9683137.1"/>
    <property type="molecule type" value="Genomic_DNA"/>
</dbReference>
<organism evidence="6 7">
    <name type="scientific">Saponaria officinalis</name>
    <name type="common">Common soapwort</name>
    <name type="synonym">Lychnis saponaria</name>
    <dbReference type="NCBI Taxonomy" id="3572"/>
    <lineage>
        <taxon>Eukaryota</taxon>
        <taxon>Viridiplantae</taxon>
        <taxon>Streptophyta</taxon>
        <taxon>Embryophyta</taxon>
        <taxon>Tracheophyta</taxon>
        <taxon>Spermatophyta</taxon>
        <taxon>Magnoliopsida</taxon>
        <taxon>eudicotyledons</taxon>
        <taxon>Gunneridae</taxon>
        <taxon>Pentapetalae</taxon>
        <taxon>Caryophyllales</taxon>
        <taxon>Caryophyllaceae</taxon>
        <taxon>Caryophylleae</taxon>
        <taxon>Saponaria</taxon>
    </lineage>
</organism>
<dbReference type="Proteomes" id="UP001443914">
    <property type="component" value="Unassembled WGS sequence"/>
</dbReference>
<evidence type="ECO:0000256" key="3">
    <source>
        <dbReference type="ARBA" id="ARBA00051296"/>
    </source>
</evidence>
<dbReference type="AlphaFoldDB" id="A0AAW1I1E6"/>